<protein>
    <submittedName>
        <fullName evidence="2">Uncharacterized protein</fullName>
    </submittedName>
</protein>
<organism evidence="2 3">
    <name type="scientific">Thauera propionica</name>
    <dbReference type="NCBI Taxonomy" id="2019431"/>
    <lineage>
        <taxon>Bacteria</taxon>
        <taxon>Pseudomonadati</taxon>
        <taxon>Pseudomonadota</taxon>
        <taxon>Betaproteobacteria</taxon>
        <taxon>Rhodocyclales</taxon>
        <taxon>Zoogloeaceae</taxon>
        <taxon>Thauera</taxon>
    </lineage>
</organism>
<evidence type="ECO:0000313" key="3">
    <source>
        <dbReference type="Proteomes" id="UP000215181"/>
    </source>
</evidence>
<comment type="caution">
    <text evidence="2">The sequence shown here is derived from an EMBL/GenBank/DDBJ whole genome shotgun (WGS) entry which is preliminary data.</text>
</comment>
<sequence length="91" mass="9568">MLPIDGWPRAGNGSCSGEIGIVRHGLPETPTHPGPLEREDEASVPRGGFPVEATCDLPLALTGDTPVNSAMLKGILATEEEHVDELADLLE</sequence>
<accession>A0A235F275</accession>
<feature type="region of interest" description="Disordered" evidence="1">
    <location>
        <begin position="18"/>
        <end position="48"/>
    </location>
</feature>
<dbReference type="EMBL" id="NOIH01000003">
    <property type="protein sequence ID" value="OYD55389.1"/>
    <property type="molecule type" value="Genomic_DNA"/>
</dbReference>
<name>A0A235F275_9RHOO</name>
<keyword evidence="3" id="KW-1185">Reference proteome</keyword>
<proteinExistence type="predicted"/>
<reference evidence="2 3" key="1">
    <citation type="submission" date="2017-07" db="EMBL/GenBank/DDBJ databases">
        <title>Thauera sp. KNDSS-Mac4 genome sequence and assembly.</title>
        <authorList>
            <person name="Mayilraj S."/>
        </authorList>
    </citation>
    <scope>NUCLEOTIDE SEQUENCE [LARGE SCALE GENOMIC DNA]</scope>
    <source>
        <strain evidence="2 3">KNDSS-Mac4</strain>
    </source>
</reference>
<evidence type="ECO:0000256" key="1">
    <source>
        <dbReference type="SAM" id="MobiDB-lite"/>
    </source>
</evidence>
<dbReference type="AlphaFoldDB" id="A0A235F275"/>
<dbReference type="Proteomes" id="UP000215181">
    <property type="component" value="Unassembled WGS sequence"/>
</dbReference>
<gene>
    <name evidence="2" type="ORF">CGK74_04155</name>
</gene>
<evidence type="ECO:0000313" key="2">
    <source>
        <dbReference type="EMBL" id="OYD55389.1"/>
    </source>
</evidence>